<comment type="similarity">
    <text evidence="1">Belongs to the CutC family.</text>
</comment>
<evidence type="ECO:0000256" key="1">
    <source>
        <dbReference type="ARBA" id="ARBA00007768"/>
    </source>
</evidence>
<evidence type="ECO:0000256" key="2">
    <source>
        <dbReference type="ARBA" id="ARBA00019014"/>
    </source>
</evidence>
<evidence type="ECO:0000313" key="3">
    <source>
        <dbReference type="EMBL" id="SDT93727.1"/>
    </source>
</evidence>
<sequence>MTVIELCVEDTEGVQIASQMGIDRVELCDDLSCGGLTPSDRVVDSALSVAPSGGMQVLIRPRPGTFVMPSGEERDIAEAMRRLRERTDHTDIPVGFVVGGLTSDHEIDQDVLSLWRDAAGERPLTFHRAFDTVQNMDRSLDQLIRAGFDRVLTTGGDASVVNMENIRHLTDRAAGEMIILVSGGLRSHNVASVIHRTGATEVHMRAPAQQPGRTDPDEAQRIVAVVRGQNL</sequence>
<name>A0ABY0V7A5_9ACTO</name>
<reference evidence="3 4" key="1">
    <citation type="submission" date="2016-10" db="EMBL/GenBank/DDBJ databases">
        <authorList>
            <person name="Varghese N."/>
            <person name="Submissions S."/>
        </authorList>
    </citation>
    <scope>NUCLEOTIDE SEQUENCE [LARGE SCALE GENOMIC DNA]</scope>
    <source>
        <strain evidence="3 4">DSM 9169</strain>
    </source>
</reference>
<dbReference type="EMBL" id="LT629792">
    <property type="protein sequence ID" value="SDT93727.1"/>
    <property type="molecule type" value="Genomic_DNA"/>
</dbReference>
<dbReference type="PANTHER" id="PTHR12598">
    <property type="entry name" value="COPPER HOMEOSTASIS PROTEIN CUTC"/>
    <property type="match status" value="1"/>
</dbReference>
<proteinExistence type="inferred from homology"/>
<protein>
    <recommendedName>
        <fullName evidence="2">Copper homeostasis protein cutC homolog</fullName>
    </recommendedName>
</protein>
<dbReference type="RefSeq" id="WP_092648563.1">
    <property type="nucleotide sequence ID" value="NZ_LT629792.1"/>
</dbReference>
<dbReference type="PANTHER" id="PTHR12598:SF0">
    <property type="entry name" value="COPPER HOMEOSTASIS PROTEIN CUTC HOMOLOG"/>
    <property type="match status" value="1"/>
</dbReference>
<dbReference type="InterPro" id="IPR036822">
    <property type="entry name" value="CutC-like_dom_sf"/>
</dbReference>
<organism evidence="3 4">
    <name type="scientific">Schaalia radingae</name>
    <dbReference type="NCBI Taxonomy" id="131110"/>
    <lineage>
        <taxon>Bacteria</taxon>
        <taxon>Bacillati</taxon>
        <taxon>Actinomycetota</taxon>
        <taxon>Actinomycetes</taxon>
        <taxon>Actinomycetales</taxon>
        <taxon>Actinomycetaceae</taxon>
        <taxon>Schaalia</taxon>
    </lineage>
</organism>
<dbReference type="SUPFAM" id="SSF110395">
    <property type="entry name" value="CutC-like"/>
    <property type="match status" value="1"/>
</dbReference>
<keyword evidence="4" id="KW-1185">Reference proteome</keyword>
<evidence type="ECO:0000313" key="4">
    <source>
        <dbReference type="Proteomes" id="UP000198976"/>
    </source>
</evidence>
<dbReference type="InterPro" id="IPR005627">
    <property type="entry name" value="CutC-like"/>
</dbReference>
<dbReference type="Gene3D" id="3.20.20.380">
    <property type="entry name" value="Copper homeostasis (CutC) domain"/>
    <property type="match status" value="1"/>
</dbReference>
<accession>A0ABY0V7A5</accession>
<dbReference type="Proteomes" id="UP000198976">
    <property type="component" value="Chromosome I"/>
</dbReference>
<dbReference type="Pfam" id="PF03932">
    <property type="entry name" value="CutC"/>
    <property type="match status" value="1"/>
</dbReference>
<gene>
    <name evidence="3" type="ORF">SAMN04489714_1052</name>
</gene>